<name>A0A895YIA6_9ACTN</name>
<evidence type="ECO:0000256" key="1">
    <source>
        <dbReference type="SAM" id="MobiDB-lite"/>
    </source>
</evidence>
<dbReference type="KEGG" id="nhy:JQS43_18055"/>
<feature type="compositionally biased region" description="Low complexity" evidence="1">
    <location>
        <begin position="96"/>
        <end position="118"/>
    </location>
</feature>
<protein>
    <submittedName>
        <fullName evidence="2">Uncharacterized protein</fullName>
    </submittedName>
</protein>
<accession>A0A895YIA6</accession>
<organism evidence="2 3">
    <name type="scientific">Natronosporangium hydrolyticum</name>
    <dbReference type="NCBI Taxonomy" id="2811111"/>
    <lineage>
        <taxon>Bacteria</taxon>
        <taxon>Bacillati</taxon>
        <taxon>Actinomycetota</taxon>
        <taxon>Actinomycetes</taxon>
        <taxon>Micromonosporales</taxon>
        <taxon>Micromonosporaceae</taxon>
        <taxon>Natronosporangium</taxon>
    </lineage>
</organism>
<dbReference type="AlphaFoldDB" id="A0A895YIA6"/>
<gene>
    <name evidence="2" type="ORF">JQS43_18055</name>
</gene>
<evidence type="ECO:0000313" key="3">
    <source>
        <dbReference type="Proteomes" id="UP000662857"/>
    </source>
</evidence>
<reference evidence="2" key="1">
    <citation type="submission" date="2021-02" db="EMBL/GenBank/DDBJ databases">
        <title>Natrosporangium hydrolyticum gen. nov., sp. nov, a haloalkaliphilic actinobacterium from a soda solonchak soil.</title>
        <authorList>
            <person name="Sorokin D.Y."/>
            <person name="Khijniak T.V."/>
            <person name="Zakharycheva A.P."/>
            <person name="Boueva O.V."/>
            <person name="Ariskina E.V."/>
            <person name="Hahnke R.L."/>
            <person name="Bunk B."/>
            <person name="Sproer C."/>
            <person name="Schumann P."/>
            <person name="Evtushenko L.I."/>
            <person name="Kublanov I.V."/>
        </authorList>
    </citation>
    <scope>NUCLEOTIDE SEQUENCE</scope>
    <source>
        <strain evidence="2">DSM 106523</strain>
    </source>
</reference>
<dbReference type="Proteomes" id="UP000662857">
    <property type="component" value="Chromosome"/>
</dbReference>
<proteinExistence type="predicted"/>
<sequence length="166" mass="16823">MLGVMGAAALGATGAVTGCSWWDEPEPPPPDPLEPFLAQTRSLAARYDDAIAVHPELAELLSPIQQAHREHEGALLTLIGRPELATPPPGATPEHPGAAESASPGSESPAADPAPADPDTTRELLRDAEVDGQAEAVAACLTGTPERAALLGSIAAARATHAAVLA</sequence>
<dbReference type="EMBL" id="CP070499">
    <property type="protein sequence ID" value="QSB13488.1"/>
    <property type="molecule type" value="Genomic_DNA"/>
</dbReference>
<evidence type="ECO:0000313" key="2">
    <source>
        <dbReference type="EMBL" id="QSB13488.1"/>
    </source>
</evidence>
<feature type="region of interest" description="Disordered" evidence="1">
    <location>
        <begin position="72"/>
        <end position="123"/>
    </location>
</feature>
<keyword evidence="3" id="KW-1185">Reference proteome</keyword>